<dbReference type="AlphaFoldDB" id="A0A2J7TMG4"/>
<gene>
    <name evidence="1" type="ORF">CR492_03455</name>
</gene>
<comment type="caution">
    <text evidence="1">The sequence shown here is derived from an EMBL/GenBank/DDBJ whole genome shotgun (WGS) entry which is preliminary data.</text>
</comment>
<proteinExistence type="predicted"/>
<dbReference type="OrthoDB" id="8252306at2"/>
<reference evidence="1 2" key="1">
    <citation type="submission" date="2017-10" db="EMBL/GenBank/DDBJ databases">
        <title>Genome announcement of Methylocella silvestris TVC from permafrost.</title>
        <authorList>
            <person name="Wang J."/>
            <person name="Geng K."/>
            <person name="Ul-Haque F."/>
            <person name="Crombie A.T."/>
            <person name="Street L.E."/>
            <person name="Wookey P.A."/>
            <person name="Murrell J.C."/>
            <person name="Pratscher J."/>
        </authorList>
    </citation>
    <scope>NUCLEOTIDE SEQUENCE [LARGE SCALE GENOMIC DNA]</scope>
    <source>
        <strain evidence="1 2">TVC</strain>
    </source>
</reference>
<accession>A0A2J7TMG4</accession>
<evidence type="ECO:0000313" key="1">
    <source>
        <dbReference type="EMBL" id="PNG27954.1"/>
    </source>
</evidence>
<organism evidence="1 2">
    <name type="scientific">Methylocella silvestris</name>
    <dbReference type="NCBI Taxonomy" id="199596"/>
    <lineage>
        <taxon>Bacteria</taxon>
        <taxon>Pseudomonadati</taxon>
        <taxon>Pseudomonadota</taxon>
        <taxon>Alphaproteobacteria</taxon>
        <taxon>Hyphomicrobiales</taxon>
        <taxon>Beijerinckiaceae</taxon>
        <taxon>Methylocella</taxon>
    </lineage>
</organism>
<name>A0A2J7TMG4_METSI</name>
<protein>
    <recommendedName>
        <fullName evidence="3">FlgN family protein</fullName>
    </recommendedName>
</protein>
<evidence type="ECO:0000313" key="2">
    <source>
        <dbReference type="Proteomes" id="UP000236286"/>
    </source>
</evidence>
<dbReference type="Proteomes" id="UP000236286">
    <property type="component" value="Unassembled WGS sequence"/>
</dbReference>
<evidence type="ECO:0008006" key="3">
    <source>
        <dbReference type="Google" id="ProtNLM"/>
    </source>
</evidence>
<dbReference type="EMBL" id="PDZR01000001">
    <property type="protein sequence ID" value="PNG27954.1"/>
    <property type="molecule type" value="Genomic_DNA"/>
</dbReference>
<dbReference type="RefSeq" id="WP_102842261.1">
    <property type="nucleotide sequence ID" value="NZ_PDZR01000001.1"/>
</dbReference>
<sequence length="180" mass="19720">MTTDATERHIGRGASVPAAQGFAAQIPVDAFALEVAASAEDCSLQIRGLGDVIDDVQQKGTMEALLRAIERLERTILLETGALERNSLVDLHEYNHMKSHGLLELKRAIDACRALDRATFEEESRAALAGLRTKLERNLVGLRMQLRAVSEIATIIARAIEDHESDGTYTALRMAKAEIK</sequence>